<evidence type="ECO:0000256" key="1">
    <source>
        <dbReference type="SAM" id="Phobius"/>
    </source>
</evidence>
<feature type="transmembrane region" description="Helical" evidence="1">
    <location>
        <begin position="1246"/>
        <end position="1267"/>
    </location>
</feature>
<protein>
    <submittedName>
        <fullName evidence="2">Uncharacterized protein</fullName>
    </submittedName>
</protein>
<proteinExistence type="predicted"/>
<feature type="transmembrane region" description="Helical" evidence="1">
    <location>
        <begin position="1399"/>
        <end position="1418"/>
    </location>
</feature>
<dbReference type="InParanoid" id="A0A1X7TKZ9"/>
<evidence type="ECO:0000313" key="2">
    <source>
        <dbReference type="EnsemblMetazoa" id="Aqu2.1.15448_001"/>
    </source>
</evidence>
<accession>A0A1X7TKZ9</accession>
<keyword evidence="1" id="KW-0472">Membrane</keyword>
<feature type="transmembrane region" description="Helical" evidence="1">
    <location>
        <begin position="517"/>
        <end position="540"/>
    </location>
</feature>
<keyword evidence="1" id="KW-1133">Transmembrane helix</keyword>
<dbReference type="InterPro" id="IPR011050">
    <property type="entry name" value="Pectin_lyase_fold/virulence"/>
</dbReference>
<dbReference type="EnsemblMetazoa" id="Aqu2.1.15448_001">
    <property type="protein sequence ID" value="Aqu2.1.15448_001"/>
    <property type="gene ID" value="Aqu2.1.15448"/>
</dbReference>
<dbReference type="SMART" id="SM00710">
    <property type="entry name" value="PbH1"/>
    <property type="match status" value="7"/>
</dbReference>
<organism evidence="2">
    <name type="scientific">Amphimedon queenslandica</name>
    <name type="common">Sponge</name>
    <dbReference type="NCBI Taxonomy" id="400682"/>
    <lineage>
        <taxon>Eukaryota</taxon>
        <taxon>Metazoa</taxon>
        <taxon>Porifera</taxon>
        <taxon>Demospongiae</taxon>
        <taxon>Heteroscleromorpha</taxon>
        <taxon>Haplosclerida</taxon>
        <taxon>Niphatidae</taxon>
        <taxon>Amphimedon</taxon>
    </lineage>
</organism>
<feature type="transmembrane region" description="Helical" evidence="1">
    <location>
        <begin position="552"/>
        <end position="570"/>
    </location>
</feature>
<keyword evidence="1" id="KW-0812">Transmembrane</keyword>
<dbReference type="SUPFAM" id="SSF51126">
    <property type="entry name" value="Pectin lyase-like"/>
    <property type="match status" value="1"/>
</dbReference>
<feature type="transmembrane region" description="Helical" evidence="1">
    <location>
        <begin position="1456"/>
        <end position="1476"/>
    </location>
</feature>
<dbReference type="InterPro" id="IPR006626">
    <property type="entry name" value="PbH1"/>
</dbReference>
<feature type="transmembrane region" description="Helical" evidence="1">
    <location>
        <begin position="1164"/>
        <end position="1197"/>
    </location>
</feature>
<feature type="transmembrane region" description="Helical" evidence="1">
    <location>
        <begin position="1427"/>
        <end position="1450"/>
    </location>
</feature>
<reference evidence="2" key="1">
    <citation type="submission" date="2017-05" db="UniProtKB">
        <authorList>
            <consortium name="EnsemblMetazoa"/>
        </authorList>
    </citation>
    <scope>IDENTIFICATION</scope>
</reference>
<name>A0A1X7TKZ9_AMPQE</name>
<sequence>MDHGTSYNISVILDNLNIISFSDYTVHYHFTESLFSQYITNSSVSCSIHGLPFLFSTRLQQSINCNIKDVESQSTIVIKDSQFHSSSYGLYFDIRRHYFQLSNHHIAITIKSSSSYDNYYGLWINGHLSTSAHISVIDTELVGNKGNEIRGCPSIILNNVTVANSLSTGLVIIASVVTVENRLVFKNNAGVVGGGMAINESSIVALSPSANLEFIDNHATYKGGGMYIHEITKSQYNTFSLFYISTTLRAFTFKGNTAGVAGNDIYGVDYELEKTASLKLANLSTSSDASAFALCDPDSNEITSIWYDDDEQQSVFPGQPLKYNVALFGRTFDTNSYSLTDGRITIEISETIVIDKYINNCSLIEYTPKYVNHYGENIITLSVTTDTSFSTELDIPFIFKECPIGFSVNSSGVCDCSVSRENVTCDINTLHITHNGLLWIGTYHTSTPFNANETNPNACIINEDCLLYCSPNPVTFQFNHTHTQCVDNRGHIMCGSCRDGYSLLMGSNKCGHCHNNYMMIAWIALFAVMGVLLVVLLIALNLTVSVGTLNGLLFYANIVNLILIVVYHLYLQSSHMKCYDALIKKLFKKQDENDEPLLDVTESHLTVDQQKREIVPSSTDVRRCDSQFFVYNLMNSSCSVSSGQYYVSDDCSSVTQSPCNPLSVYAGDMSQYNNTIFYFIGTSVINFNVTMDSVQNITLHGLDQYPTINCSSWSMISISTSSHVSFSNLSVQLCVIYFEYSSNIKITGSIFKSPNYLRLLNVFDSKITSSVFDNSCLIYDNGYGLLIVGFFSISSHISVIETELVGNWRNLILECLSIILSNITVTNSLLTGLVIKSSVVTVENRLVFKNNTGVVGGGMAITDSSVVALSPSAHLEFIDNHATYKGGGMYIDDITESNTAGVAGNDIYGVDYELENTVSLKLANLSTSSDARAFAFCDPDSNETTPIWYNEDEQQSVFPGQPLKYNVALFGRTFDTNSYSLTDGRLTIEINGILVIDKYIDNCSLIEYTPKYIDHYGEHNVTLNVTTNSFYDLEKPLSILFILSECPIGFSVNSSGVCDCSVSRENVTCDINTLHITHNGLLWIGTYHTSTPFNANETNPNACIIDEDCLLYCSPNPVTFQFNHTHTQCVDNRGHRMCGSCTEGYSLLMGSNKCGQCHNNYTMIAWIALFAVMGVLLVVLLIALNLTVSVGTLNGLLFYANIVKLYEPVFSRKGALPVLSQVISWINLDFGIEVCFYNGMDSYAKQWLQFAFPLYLWIIIIIIIQLCKRYGKISRLMGSHAVPVLSTLFLLSYTKLVRTIVIVLHKREVTLHCRNESVRSVSLWYEDPTVEYAKGKHAGLFGFALLVTVFFVIPYTLFLLLNPFYEKYLSNFKLLKKFWNHFKPIIDAYSGPMKDEYRFWPGLLLVARVPVLLSVTLVDSFIQSQHFLLSMLLTVLVIVLSLSHCFGGVYKKRMNNVLEVWFLFNLCIMVGLSGAINEDSKLSHMKCYDALIKKLFKKQDEDDDCQNVSKSHLTVDQQMREIVPSSTNVRLRNNHESVVELFYS</sequence>
<feature type="transmembrane region" description="Helical" evidence="1">
    <location>
        <begin position="1340"/>
        <end position="1361"/>
    </location>
</feature>